<evidence type="ECO:0000313" key="2">
    <source>
        <dbReference type="Proteomes" id="UP000030889"/>
    </source>
</evidence>
<protein>
    <recommendedName>
        <fullName evidence="3">Terminase</fullName>
    </recommendedName>
</protein>
<dbReference type="EMBL" id="JRGF01000038">
    <property type="protein sequence ID" value="KHE39703.1"/>
    <property type="molecule type" value="Genomic_DNA"/>
</dbReference>
<accession>A0ABR4YI15</accession>
<name>A0ABR4YI15_9BACT</name>
<proteinExistence type="predicted"/>
<dbReference type="Proteomes" id="UP000030889">
    <property type="component" value="Unassembled WGS sequence"/>
</dbReference>
<reference evidence="1 2" key="1">
    <citation type="submission" date="2014-09" db="EMBL/GenBank/DDBJ databases">
        <title>Alistipes sp. 627, sp. nov., a novel member of the family Rikenellaceae isolated from human faeces.</title>
        <authorList>
            <person name="Shkoporov A.N."/>
            <person name="Chaplin A.V."/>
            <person name="Motuzova O.V."/>
            <person name="Kafarskaia L.I."/>
            <person name="Khokhlova E.V."/>
            <person name="Efimov B.A."/>
        </authorList>
    </citation>
    <scope>NUCLEOTIDE SEQUENCE [LARGE SCALE GENOMIC DNA]</scope>
    <source>
        <strain evidence="1 2">627</strain>
    </source>
</reference>
<comment type="caution">
    <text evidence="1">The sequence shown here is derived from an EMBL/GenBank/DDBJ whole genome shotgun (WGS) entry which is preliminary data.</text>
</comment>
<organism evidence="1 2">
    <name type="scientific">Alistipes inops</name>
    <dbReference type="NCBI Taxonomy" id="1501391"/>
    <lineage>
        <taxon>Bacteria</taxon>
        <taxon>Pseudomonadati</taxon>
        <taxon>Bacteroidota</taxon>
        <taxon>Bacteroidia</taxon>
        <taxon>Bacteroidales</taxon>
        <taxon>Rikenellaceae</taxon>
        <taxon>Alistipes</taxon>
    </lineage>
</organism>
<evidence type="ECO:0000313" key="1">
    <source>
        <dbReference type="EMBL" id="KHE39703.1"/>
    </source>
</evidence>
<keyword evidence="2" id="KW-1185">Reference proteome</keyword>
<gene>
    <name evidence="1" type="ORF">LG35_10315</name>
</gene>
<feature type="non-terminal residue" evidence="1">
    <location>
        <position position="1"/>
    </location>
</feature>
<evidence type="ECO:0008006" key="3">
    <source>
        <dbReference type="Google" id="ProtNLM"/>
    </source>
</evidence>
<sequence length="239" mass="28386">TGHAVINLNRKDQGKRKYILCEMGEYFDTVTKPRIQKVIYSKDWDGGKPVSREGSSHCFKYMRLEQYEDTLNNLTIEPANISKDNVDFYGGYMLGYMLDIETRDSLFNMQWFRNPWNMKLRIIRQNETREENIDVIETFNYLIGLNVTSILHPKKGVCTVEGVTRRGERTLVIWRDCDTVDNDALNDFFRRMSYSTRDTEFDRIYVNGDNNLENLRTDEEQWKVVLTEQEFAKRMFEDC</sequence>